<dbReference type="Pfam" id="PF00400">
    <property type="entry name" value="WD40"/>
    <property type="match status" value="5"/>
</dbReference>
<dbReference type="PROSITE" id="PS51394">
    <property type="entry name" value="PFU"/>
    <property type="match status" value="1"/>
</dbReference>
<dbReference type="Pfam" id="PF00069">
    <property type="entry name" value="Pkinase"/>
    <property type="match status" value="1"/>
</dbReference>
<keyword evidence="6" id="KW-0418">Kinase</keyword>
<dbReference type="InterPro" id="IPR036322">
    <property type="entry name" value="WD40_repeat_dom_sf"/>
</dbReference>
<dbReference type="Gene3D" id="3.10.20.870">
    <property type="entry name" value="PFU (PLAA family ubiquitin binding), C-terminal domain"/>
    <property type="match status" value="1"/>
</dbReference>
<evidence type="ECO:0000259" key="12">
    <source>
        <dbReference type="PROSITE" id="PS51394"/>
    </source>
</evidence>
<evidence type="ECO:0000256" key="3">
    <source>
        <dbReference type="ARBA" id="ARBA00022553"/>
    </source>
</evidence>
<dbReference type="Gene3D" id="1.10.510.10">
    <property type="entry name" value="Transferase(Phosphotransferase) domain 1"/>
    <property type="match status" value="1"/>
</dbReference>
<dbReference type="GO" id="GO:0005737">
    <property type="term" value="C:cytoplasm"/>
    <property type="evidence" value="ECO:0007669"/>
    <property type="project" value="UniProtKB-SubCell"/>
</dbReference>
<feature type="domain" description="AGC-kinase C-terminal" evidence="11">
    <location>
        <begin position="1158"/>
        <end position="1230"/>
    </location>
</feature>
<dbReference type="SUPFAM" id="SSF56112">
    <property type="entry name" value="Protein kinase-like (PK-like)"/>
    <property type="match status" value="1"/>
</dbReference>
<feature type="region of interest" description="Disordered" evidence="9">
    <location>
        <begin position="731"/>
        <end position="772"/>
    </location>
</feature>
<feature type="compositionally biased region" description="Basic residues" evidence="9">
    <location>
        <begin position="752"/>
        <end position="763"/>
    </location>
</feature>
<keyword evidence="4" id="KW-0808">Transferase</keyword>
<feature type="repeat" description="WD" evidence="8">
    <location>
        <begin position="191"/>
        <end position="221"/>
    </location>
</feature>
<evidence type="ECO:0000256" key="9">
    <source>
        <dbReference type="SAM" id="MobiDB-lite"/>
    </source>
</evidence>
<dbReference type="PROSITE" id="PS00108">
    <property type="entry name" value="PROTEIN_KINASE_ST"/>
    <property type="match status" value="1"/>
</dbReference>
<dbReference type="CDD" id="cd05123">
    <property type="entry name" value="STKc_AGC"/>
    <property type="match status" value="1"/>
</dbReference>
<dbReference type="PANTHER" id="PTHR24351">
    <property type="entry name" value="RIBOSOMAL PROTEIN S6 KINASE"/>
    <property type="match status" value="1"/>
</dbReference>
<comment type="subcellular location">
    <subcellularLocation>
        <location evidence="1">Cytoplasm</location>
    </subcellularLocation>
</comment>
<dbReference type="InterPro" id="IPR011989">
    <property type="entry name" value="ARM-like"/>
</dbReference>
<dbReference type="Gene3D" id="3.30.200.20">
    <property type="entry name" value="Phosphorylase Kinase, domain 1"/>
    <property type="match status" value="1"/>
</dbReference>
<dbReference type="PROSITE" id="PS50294">
    <property type="entry name" value="WD_REPEATS_REGION"/>
    <property type="match status" value="1"/>
</dbReference>
<evidence type="ECO:0000256" key="8">
    <source>
        <dbReference type="PROSITE-ProRule" id="PRU00221"/>
    </source>
</evidence>
<keyword evidence="3" id="KW-0597">Phosphoprotein</keyword>
<dbReference type="SMART" id="SM00220">
    <property type="entry name" value="S_TKc"/>
    <property type="match status" value="1"/>
</dbReference>
<dbReference type="Gene3D" id="1.25.10.10">
    <property type="entry name" value="Leucine-rich Repeat Variant"/>
    <property type="match status" value="1"/>
</dbReference>
<keyword evidence="8" id="KW-0853">WD repeat</keyword>
<evidence type="ECO:0000259" key="10">
    <source>
        <dbReference type="PROSITE" id="PS50011"/>
    </source>
</evidence>
<keyword evidence="2" id="KW-0723">Serine/threonine-protein kinase</keyword>
<feature type="domain" description="Protein kinase" evidence="10">
    <location>
        <begin position="890"/>
        <end position="1157"/>
    </location>
</feature>
<feature type="region of interest" description="Disordered" evidence="9">
    <location>
        <begin position="424"/>
        <end position="456"/>
    </location>
</feature>
<feature type="domain" description="PFU" evidence="12">
    <location>
        <begin position="330"/>
        <end position="428"/>
    </location>
</feature>
<comment type="caution">
    <text evidence="14">The sequence shown here is derived from an EMBL/GenBank/DDBJ whole genome shotgun (WGS) entry which is preliminary data.</text>
</comment>
<protein>
    <submittedName>
        <fullName evidence="14">Uncharacterized protein</fullName>
    </submittedName>
</protein>
<evidence type="ECO:0000313" key="15">
    <source>
        <dbReference type="Proteomes" id="UP000591131"/>
    </source>
</evidence>
<dbReference type="InterPro" id="IPR038122">
    <property type="entry name" value="PFU_sf"/>
</dbReference>
<evidence type="ECO:0000256" key="4">
    <source>
        <dbReference type="ARBA" id="ARBA00022679"/>
    </source>
</evidence>
<dbReference type="PROSITE" id="PS51285">
    <property type="entry name" value="AGC_KINASE_CTER"/>
    <property type="match status" value="1"/>
</dbReference>
<dbReference type="EMBL" id="JAAPAO010000033">
    <property type="protein sequence ID" value="KAF4676510.1"/>
    <property type="molecule type" value="Genomic_DNA"/>
</dbReference>
<evidence type="ECO:0000313" key="14">
    <source>
        <dbReference type="EMBL" id="KAF4676510.1"/>
    </source>
</evidence>
<dbReference type="InterPro" id="IPR008271">
    <property type="entry name" value="Ser/Thr_kinase_AS"/>
</dbReference>
<feature type="repeat" description="WD" evidence="8">
    <location>
        <begin position="105"/>
        <end position="137"/>
    </location>
</feature>
<name>A0A7J6MZ83_PERCH</name>
<proteinExistence type="predicted"/>
<accession>A0A7J6MZ83</accession>
<keyword evidence="15" id="KW-1185">Reference proteome</keyword>
<dbReference type="InterPro" id="IPR001680">
    <property type="entry name" value="WD40_rpt"/>
</dbReference>
<evidence type="ECO:0000256" key="7">
    <source>
        <dbReference type="ARBA" id="ARBA00022840"/>
    </source>
</evidence>
<evidence type="ECO:0000256" key="5">
    <source>
        <dbReference type="ARBA" id="ARBA00022741"/>
    </source>
</evidence>
<feature type="compositionally biased region" description="Low complexity" evidence="9">
    <location>
        <begin position="739"/>
        <end position="750"/>
    </location>
</feature>
<dbReference type="InterPro" id="IPR011009">
    <property type="entry name" value="Kinase-like_dom_sf"/>
</dbReference>
<evidence type="ECO:0000259" key="13">
    <source>
        <dbReference type="PROSITE" id="PS51396"/>
    </source>
</evidence>
<dbReference type="PROSITE" id="PS51396">
    <property type="entry name" value="PUL"/>
    <property type="match status" value="1"/>
</dbReference>
<gene>
    <name evidence="14" type="ORF">FOL47_005946</name>
</gene>
<dbReference type="Pfam" id="PF09070">
    <property type="entry name" value="PFU"/>
    <property type="match status" value="1"/>
</dbReference>
<evidence type="ECO:0000256" key="6">
    <source>
        <dbReference type="ARBA" id="ARBA00022777"/>
    </source>
</evidence>
<dbReference type="PROSITE" id="PS50011">
    <property type="entry name" value="PROTEIN_KINASE_DOM"/>
    <property type="match status" value="1"/>
</dbReference>
<dbReference type="SUPFAM" id="SSF50978">
    <property type="entry name" value="WD40 repeat-like"/>
    <property type="match status" value="1"/>
</dbReference>
<dbReference type="InterPro" id="IPR045270">
    <property type="entry name" value="STKc_AGC"/>
</dbReference>
<feature type="domain" description="PUL" evidence="13">
    <location>
        <begin position="459"/>
        <end position="756"/>
    </location>
</feature>
<dbReference type="GO" id="GO:0004674">
    <property type="term" value="F:protein serine/threonine kinase activity"/>
    <property type="evidence" value="ECO:0007669"/>
    <property type="project" value="UniProtKB-KW"/>
</dbReference>
<keyword evidence="7" id="KW-0067">ATP-binding</keyword>
<organism evidence="14 15">
    <name type="scientific">Perkinsus chesapeaki</name>
    <name type="common">Clam parasite</name>
    <name type="synonym">Perkinsus andrewsi</name>
    <dbReference type="NCBI Taxonomy" id="330153"/>
    <lineage>
        <taxon>Eukaryota</taxon>
        <taxon>Sar</taxon>
        <taxon>Alveolata</taxon>
        <taxon>Perkinsozoa</taxon>
        <taxon>Perkinsea</taxon>
        <taxon>Perkinsida</taxon>
        <taxon>Perkinsidae</taxon>
        <taxon>Perkinsus</taxon>
    </lineage>
</organism>
<dbReference type="FunFam" id="1.10.510.10:FF:000048">
    <property type="entry name" value="Protein kinase C"/>
    <property type="match status" value="1"/>
</dbReference>
<dbReference type="InterPro" id="IPR000961">
    <property type="entry name" value="AGC-kinase_C"/>
</dbReference>
<dbReference type="GO" id="GO:0005524">
    <property type="term" value="F:ATP binding"/>
    <property type="evidence" value="ECO:0007669"/>
    <property type="project" value="UniProtKB-KW"/>
</dbReference>
<dbReference type="OrthoDB" id="538223at2759"/>
<dbReference type="Gene3D" id="2.130.10.10">
    <property type="entry name" value="YVTN repeat-like/Quinoprotein amine dehydrogenase"/>
    <property type="match status" value="2"/>
</dbReference>
<dbReference type="InterPro" id="IPR015155">
    <property type="entry name" value="PFU"/>
</dbReference>
<dbReference type="Proteomes" id="UP000591131">
    <property type="component" value="Unassembled WGS sequence"/>
</dbReference>
<feature type="repeat" description="WD" evidence="8">
    <location>
        <begin position="11"/>
        <end position="42"/>
    </location>
</feature>
<reference evidence="14 15" key="1">
    <citation type="submission" date="2020-04" db="EMBL/GenBank/DDBJ databases">
        <title>Perkinsus chesapeaki whole genome sequence.</title>
        <authorList>
            <person name="Bogema D.R."/>
        </authorList>
    </citation>
    <scope>NUCLEOTIDE SEQUENCE [LARGE SCALE GENOMIC DNA]</scope>
    <source>
        <strain evidence="14">ATCC PRA-425</strain>
    </source>
</reference>
<dbReference type="AlphaFoldDB" id="A0A7J6MZ83"/>
<keyword evidence="5" id="KW-0547">Nucleotide-binding</keyword>
<evidence type="ECO:0000259" key="11">
    <source>
        <dbReference type="PROSITE" id="PS51285"/>
    </source>
</evidence>
<dbReference type="SMART" id="SM00320">
    <property type="entry name" value="WD40"/>
    <property type="match status" value="6"/>
</dbReference>
<evidence type="ECO:0000256" key="2">
    <source>
        <dbReference type="ARBA" id="ARBA00022527"/>
    </source>
</evidence>
<dbReference type="Pfam" id="PF08324">
    <property type="entry name" value="PUL"/>
    <property type="match status" value="1"/>
</dbReference>
<dbReference type="InterPro" id="IPR000719">
    <property type="entry name" value="Prot_kinase_dom"/>
</dbReference>
<dbReference type="InterPro" id="IPR015943">
    <property type="entry name" value="WD40/YVTN_repeat-like_dom_sf"/>
</dbReference>
<dbReference type="InterPro" id="IPR013535">
    <property type="entry name" value="PUL_dom"/>
</dbReference>
<feature type="region of interest" description="Disordered" evidence="9">
    <location>
        <begin position="1219"/>
        <end position="1238"/>
    </location>
</feature>
<sequence length="1238" mass="136645">METDYEIGQQLEGHSGDVRCLAVLQDKTVLSGSLDKTVIVWKPDDNGKYRMAAKHTPNNGSEALSTILDGSVLSGGWDGMVKCWRIDGQTEEPIWKGEAGKYAVTVAVSADDKLCFTGAQDGVIKFWNISDGTLLGSIPHAHEDIIRAFAVDASSGSFASVSNDCMVKVWPAPELREDGCGYNIPSSTVTLAGHSGFVFGCDWDFGLLTTASDDRNVKFWSPLESTTPTGNSLLHPGTVWCVKQISKGVIVSGCSDGIVRIWTNEVDLMAPLEERETLKSLAEASAAEAAGKGASAVPLDSVPDINTMYTTKGRKNGEVKMFRRGNEVIACQWASGAWQQIGVVTGKADKKQYPGDQYFPAGSYDYVFDVELGSAERMAQLPFNNGDNPLVTAEKFCAREQIDKSNIHQIMDFIKTNTQGASASSAATVPSQSAAQSVPPPSSQANNTPQSSVPAHHMKHFPLMDPILFKDAKFDSMKKKLHELNDAIPNGDKAKLSSEEMVSLDAMIDVLKTSSRNKKFQYESIYTLWSRLLPTWKPDQGLFVGVDLARMMLLEENGADVFKSADRGLVYVQMVSKYLRDPATCSSPLSICCSRFLANMAAFSTNRTVLCDMAPKVVLPAVTCAITQSTNKHTRIACASVIVNISEAVPDKALGLSYKAVAPFILGTLRQIQLGDSEILYRDERPSMHMRCECLYNYQVLVSLGCCQSSKDCEHLPSDIVDLLRRCQVSGKGTHDKGTASSSFSTSSATKQLRKMLPSKKHHDQQPQQQKPVKAMMSVNIHGFLNYDDQGEGSDERVITIDFPKPPADLSCGWLVDQAQERFRELGAAGHVVGLKEFGDKADQEAKDSWLMDFKRPLTCLKSGEDLEAIFSVDDLGGSSYASKASLTDFEFLKVIGDGASCSVILVRRRDNGKLYAVKMMTKERILSNNKRMERALMERKVLAKARHPFIVTMYWAFQTRSHLYFVLEFCAGGELFYHMMQRGHFDEATAKFYFCEVLLGLEYLHSQNVLYRDLKPENVLLDLDGHVRLTDFGLSKESKAVGIALCVTDPASQLTSFVGTAGYLSPEMIKREGHGKPLDFYCLGCLLYVMLTGSLPHFQGNWDEMFARRVTGESLTYPPWVSAPARDMCDRLLEADPKKRLGTKKGAREIKDHPWVKDMDWEKLFRKQIKPPIDPSKTKKNFSPEFTEKPVDAVKQRAMKGAAVAAPKVKEGAFQGWSYVEGPPNSSEPGMPPTIRE</sequence>
<dbReference type="SMART" id="SM00133">
    <property type="entry name" value="S_TK_X"/>
    <property type="match status" value="1"/>
</dbReference>
<dbReference type="PROSITE" id="PS50082">
    <property type="entry name" value="WD_REPEATS_2"/>
    <property type="match status" value="3"/>
</dbReference>
<evidence type="ECO:0000256" key="1">
    <source>
        <dbReference type="ARBA" id="ARBA00004496"/>
    </source>
</evidence>